<dbReference type="Proteomes" id="UP000050791">
    <property type="component" value="Unassembled WGS sequence"/>
</dbReference>
<proteinExistence type="predicted"/>
<dbReference type="WBParaSite" id="SMTH1_1610.1">
    <property type="protein sequence ID" value="SMTH1_1610.1"/>
    <property type="gene ID" value="SMTH1_1610"/>
</dbReference>
<reference evidence="2 3" key="1">
    <citation type="submission" date="2023-11" db="UniProtKB">
        <authorList>
            <consortium name="WormBaseParasite"/>
        </authorList>
    </citation>
    <scope>IDENTIFICATION</scope>
</reference>
<dbReference type="WBParaSite" id="SMTH1_1610.2">
    <property type="protein sequence ID" value="SMTH1_1610.2"/>
    <property type="gene ID" value="SMTH1_1610"/>
</dbReference>
<evidence type="ECO:0000313" key="3">
    <source>
        <dbReference type="WBParaSite" id="SMTH1_1610.2"/>
    </source>
</evidence>
<evidence type="ECO:0000313" key="1">
    <source>
        <dbReference type="Proteomes" id="UP000050791"/>
    </source>
</evidence>
<protein>
    <submittedName>
        <fullName evidence="2 3">Uncharacterized protein</fullName>
    </submittedName>
</protein>
<name>A0AA85AXG4_9TREM</name>
<evidence type="ECO:0000313" key="2">
    <source>
        <dbReference type="WBParaSite" id="SMTH1_1610.1"/>
    </source>
</evidence>
<dbReference type="AlphaFoldDB" id="A0AA85AXG4"/>
<sequence length="77" mass="8968">MPYENISIGIDGFMTLKHSDDEYPKIGFITMLLIHGDTRFQVEIGNNEMRKSYYLLIEVNHRLLTSVKTAKHSNRIL</sequence>
<organism evidence="1 3">
    <name type="scientific">Schistosoma mattheei</name>
    <dbReference type="NCBI Taxonomy" id="31246"/>
    <lineage>
        <taxon>Eukaryota</taxon>
        <taxon>Metazoa</taxon>
        <taxon>Spiralia</taxon>
        <taxon>Lophotrochozoa</taxon>
        <taxon>Platyhelminthes</taxon>
        <taxon>Trematoda</taxon>
        <taxon>Digenea</taxon>
        <taxon>Strigeidida</taxon>
        <taxon>Schistosomatoidea</taxon>
        <taxon>Schistosomatidae</taxon>
        <taxon>Schistosoma</taxon>
    </lineage>
</organism>
<accession>A0AA85AXG4</accession>